<keyword evidence="4" id="KW-1185">Reference proteome</keyword>
<keyword evidence="1" id="KW-0175">Coiled coil</keyword>
<accession>A0A0C9R7R0</accession>
<evidence type="ECO:0000256" key="2">
    <source>
        <dbReference type="SAM" id="MobiDB-lite"/>
    </source>
</evidence>
<feature type="region of interest" description="Disordered" evidence="2">
    <location>
        <begin position="578"/>
        <end position="603"/>
    </location>
</feature>
<evidence type="ECO:0000313" key="3">
    <source>
        <dbReference type="EMBL" id="JAG78639.1"/>
    </source>
</evidence>
<dbReference type="KEGG" id="fas:105272334"/>
<proteinExistence type="predicted"/>
<evidence type="ECO:0000313" key="5">
    <source>
        <dbReference type="RefSeq" id="XP_011312729.1"/>
    </source>
</evidence>
<accession>A0A9R1TP16</accession>
<reference evidence="3" key="1">
    <citation type="submission" date="2015-01" db="EMBL/GenBank/DDBJ databases">
        <title>Transcriptome Assembly of Fopius arisanus.</title>
        <authorList>
            <person name="Geib S."/>
        </authorList>
    </citation>
    <scope>NUCLEOTIDE SEQUENCE</scope>
</reference>
<feature type="region of interest" description="Disordered" evidence="2">
    <location>
        <begin position="1"/>
        <end position="41"/>
    </location>
</feature>
<feature type="compositionally biased region" description="Polar residues" evidence="2">
    <location>
        <begin position="24"/>
        <end position="35"/>
    </location>
</feature>
<feature type="region of interest" description="Disordered" evidence="2">
    <location>
        <begin position="56"/>
        <end position="80"/>
    </location>
</feature>
<dbReference type="EMBL" id="GBYB01008872">
    <property type="protein sequence ID" value="JAG78639.1"/>
    <property type="molecule type" value="Transcribed_RNA"/>
</dbReference>
<feature type="compositionally biased region" description="Polar residues" evidence="2">
    <location>
        <begin position="139"/>
        <end position="153"/>
    </location>
</feature>
<dbReference type="OrthoDB" id="8193820at2759"/>
<reference evidence="5" key="2">
    <citation type="submission" date="2025-04" db="UniProtKB">
        <authorList>
            <consortium name="RefSeq"/>
        </authorList>
    </citation>
    <scope>IDENTIFICATION</scope>
    <source>
        <strain evidence="5">USDA-PBARC FA_bdor</strain>
        <tissue evidence="5">Whole organism</tissue>
    </source>
</reference>
<evidence type="ECO:0000313" key="4">
    <source>
        <dbReference type="Proteomes" id="UP000694866"/>
    </source>
</evidence>
<evidence type="ECO:0000256" key="1">
    <source>
        <dbReference type="SAM" id="Coils"/>
    </source>
</evidence>
<feature type="compositionally biased region" description="Polar residues" evidence="2">
    <location>
        <begin position="589"/>
        <end position="603"/>
    </location>
</feature>
<feature type="region of interest" description="Disordered" evidence="2">
    <location>
        <begin position="134"/>
        <end position="153"/>
    </location>
</feature>
<name>A0A0C9R7R0_9HYME</name>
<dbReference type="AlphaFoldDB" id="A0A0C9R7R0"/>
<sequence>MSGNINSFGKIAPASKSRSIEKPNLSSTAKQSIPGASSDRVVIDKQGTTVAITVKTKGPKATQKMPKALSAQSESGTQIEWKKRSSVLTENKNNWPGTFREQTKASLKQSLHHVNKRMSTSKTNRTLTADYREPRKSKNNFSSANPSVSSIESGDSTESVIVTDKGVQCGTLFHSSNNHFNLLNPIPTIGFLMKELESLIKDKKSSGILYEMEQALLRIPNDSGKSGHADVETILKHTHASATMLAATGKEMQTTLEVTLKQQVILQQQLEEKSLQLEASLSREADLKALVIDLRQRLTESSKLDLMNKKLLNDLKEKNEENQLLQNIITQLKTELNEETELARQRCLDCQFFEMEKEKLSVISSLKDSQLIEHRKSMKNLQNLIGDQLLNIKKFLKPENVTVNQPRNLSLMVSGGRASSSPVRTVNNSIISLNNNRHNDVDVLESSISTIDGTHPHTSINRKMSVQLETLMNESENECQTEKFTEKTHLELTSFRADEGSQSDSISKPNEDEFIYDLRNGIRDSNYDEMDPQVREVQMSRGRVSLDERIEASKGLKEIEMMYENTRINSKIEVRVPSPPRNYPHPDWSDSSLPTMSISSNLL</sequence>
<dbReference type="RefSeq" id="XP_011312729.1">
    <property type="nucleotide sequence ID" value="XM_011314427.1"/>
</dbReference>
<dbReference type="GeneID" id="105272334"/>
<protein>
    <submittedName>
        <fullName evidence="5">Uncharacterized protein isoform X1</fullName>
    </submittedName>
</protein>
<gene>
    <name evidence="5" type="primary">LOC105272334</name>
    <name evidence="3" type="ORF">g.54418</name>
</gene>
<feature type="coiled-coil region" evidence="1">
    <location>
        <begin position="308"/>
        <end position="342"/>
    </location>
</feature>
<dbReference type="Proteomes" id="UP000694866">
    <property type="component" value="Unplaced"/>
</dbReference>
<organism evidence="3">
    <name type="scientific">Fopius arisanus</name>
    <dbReference type="NCBI Taxonomy" id="64838"/>
    <lineage>
        <taxon>Eukaryota</taxon>
        <taxon>Metazoa</taxon>
        <taxon>Ecdysozoa</taxon>
        <taxon>Arthropoda</taxon>
        <taxon>Hexapoda</taxon>
        <taxon>Insecta</taxon>
        <taxon>Pterygota</taxon>
        <taxon>Neoptera</taxon>
        <taxon>Endopterygota</taxon>
        <taxon>Hymenoptera</taxon>
        <taxon>Apocrita</taxon>
        <taxon>Ichneumonoidea</taxon>
        <taxon>Braconidae</taxon>
        <taxon>Opiinae</taxon>
        <taxon>Fopius</taxon>
    </lineage>
</organism>